<keyword evidence="1" id="KW-0812">Transmembrane</keyword>
<name>A0AAV2YJA6_9STRA</name>
<reference evidence="2" key="1">
    <citation type="submission" date="2022-11" db="EMBL/GenBank/DDBJ databases">
        <authorList>
            <person name="Morgan W.R."/>
            <person name="Tartar A."/>
        </authorList>
    </citation>
    <scope>NUCLEOTIDE SEQUENCE</scope>
    <source>
        <strain evidence="2">ARSEF 373</strain>
    </source>
</reference>
<protein>
    <submittedName>
        <fullName evidence="2">Uncharacterized protein</fullName>
    </submittedName>
</protein>
<sequence>MICTSSNRIMTTPDLESPLVVNQAHAVNLRTARRHSSSSVATVVSTEPHPMLRKKERVALVLGYCGLGLTLAMIVRVSSLAASAASAFMAVLWLGFIMALSFLEWWAKFRSPFVPRHLALDVGRTVAKAKHSAELGLVLGLWLVHALGSAHFDIDDTFLMLVTLKMLFAIQHRLLWPRLELRAEFALYDALKNESSTVFMTEPQWNEIDRIAQLVKHVDEPSQSFQWAYFAVEGIKKKDRIALVLVYSGVGVTLALIVRVSSLAAAAASAFIAVLWLGFVLALSFLESWVKFRAPFVAEHLALDVGRTVAKAKHAAELGLVLGLWLVHVVGSAHFRLDATFITLASLKMLFAIQHRVLWPRLELRAEFALYDSLKNESPTESRTEAQWNEVDRITQLVKQVAEPPKSYEWAYFAVEAIKVVLLLCLSFHFLAAQSPFVALLWLGFILAISFMEAWVKFRAPFVPRHLLLDVGRTVFAVKHAAEMGLLLGLASVHIFGSPHFATDSSLALLITLKVMFALQHRLTASRLERRAEFALYDALKHESVDSMTTEQHDEYERIQKQVAATTQPSAAFHGAYIGAEVVKVVLLMVLIFRCLKRMPDAE</sequence>
<feature type="transmembrane region" description="Helical" evidence="1">
    <location>
        <begin position="477"/>
        <end position="497"/>
    </location>
</feature>
<keyword evidence="1" id="KW-0472">Membrane</keyword>
<organism evidence="2 3">
    <name type="scientific">Lagenidium giganteum</name>
    <dbReference type="NCBI Taxonomy" id="4803"/>
    <lineage>
        <taxon>Eukaryota</taxon>
        <taxon>Sar</taxon>
        <taxon>Stramenopiles</taxon>
        <taxon>Oomycota</taxon>
        <taxon>Peronosporomycetes</taxon>
        <taxon>Pythiales</taxon>
        <taxon>Pythiaceae</taxon>
    </lineage>
</organism>
<evidence type="ECO:0000256" key="1">
    <source>
        <dbReference type="SAM" id="Phobius"/>
    </source>
</evidence>
<feature type="transmembrane region" description="Helical" evidence="1">
    <location>
        <begin position="410"/>
        <end position="431"/>
    </location>
</feature>
<dbReference type="AlphaFoldDB" id="A0AAV2YJA6"/>
<feature type="transmembrane region" description="Helical" evidence="1">
    <location>
        <begin position="437"/>
        <end position="456"/>
    </location>
</feature>
<feature type="transmembrane region" description="Helical" evidence="1">
    <location>
        <begin position="264"/>
        <end position="286"/>
    </location>
</feature>
<keyword evidence="1" id="KW-1133">Transmembrane helix</keyword>
<reference evidence="2" key="2">
    <citation type="journal article" date="2023" name="Microbiol Resour">
        <title>Decontamination and Annotation of the Draft Genome Sequence of the Oomycete Lagenidium giganteum ARSEF 373.</title>
        <authorList>
            <person name="Morgan W.R."/>
            <person name="Tartar A."/>
        </authorList>
    </citation>
    <scope>NUCLEOTIDE SEQUENCE</scope>
    <source>
        <strain evidence="2">ARSEF 373</strain>
    </source>
</reference>
<feature type="transmembrane region" description="Helical" evidence="1">
    <location>
        <begin position="58"/>
        <end position="78"/>
    </location>
</feature>
<feature type="transmembrane region" description="Helical" evidence="1">
    <location>
        <begin position="84"/>
        <end position="107"/>
    </location>
</feature>
<comment type="caution">
    <text evidence="2">The sequence shown here is derived from an EMBL/GenBank/DDBJ whole genome shotgun (WGS) entry which is preliminary data.</text>
</comment>
<proteinExistence type="predicted"/>
<evidence type="ECO:0000313" key="2">
    <source>
        <dbReference type="EMBL" id="DAZ93417.1"/>
    </source>
</evidence>
<evidence type="ECO:0000313" key="3">
    <source>
        <dbReference type="Proteomes" id="UP001146120"/>
    </source>
</evidence>
<gene>
    <name evidence="2" type="ORF">N0F65_011737</name>
</gene>
<feature type="transmembrane region" description="Helical" evidence="1">
    <location>
        <begin position="241"/>
        <end position="258"/>
    </location>
</feature>
<dbReference type="Proteomes" id="UP001146120">
    <property type="component" value="Unassembled WGS sequence"/>
</dbReference>
<keyword evidence="3" id="KW-1185">Reference proteome</keyword>
<accession>A0AAV2YJA6</accession>
<feature type="transmembrane region" description="Helical" evidence="1">
    <location>
        <begin position="576"/>
        <end position="596"/>
    </location>
</feature>
<dbReference type="EMBL" id="DAKRPA010000318">
    <property type="protein sequence ID" value="DAZ93417.1"/>
    <property type="molecule type" value="Genomic_DNA"/>
</dbReference>